<accession>D4AZZ4</accession>
<dbReference type="Pfam" id="PF17284">
    <property type="entry name" value="Spermine_synt_N"/>
    <property type="match status" value="1"/>
</dbReference>
<dbReference type="PROSITE" id="PS01330">
    <property type="entry name" value="PABS_1"/>
    <property type="match status" value="1"/>
</dbReference>
<comment type="caution">
    <text evidence="6">The sequence shown here is derived from an EMBL/GenBank/DDBJ whole genome shotgun (WGS) entry which is preliminary data.</text>
</comment>
<evidence type="ECO:0000259" key="5">
    <source>
        <dbReference type="PROSITE" id="PS51006"/>
    </source>
</evidence>
<dbReference type="SUPFAM" id="SSF53335">
    <property type="entry name" value="S-adenosyl-L-methionine-dependent methyltransferases"/>
    <property type="match status" value="1"/>
</dbReference>
<dbReference type="NCBIfam" id="TIGR00417">
    <property type="entry name" value="speE"/>
    <property type="match status" value="1"/>
</dbReference>
<keyword evidence="7" id="KW-1185">Reference proteome</keyword>
<feature type="active site" description="Proton acceptor" evidence="3">
    <location>
        <position position="166"/>
    </location>
</feature>
<dbReference type="eggNOG" id="KOG1562">
    <property type="taxonomic scope" value="Eukaryota"/>
</dbReference>
<gene>
    <name evidence="6" type="ORF">ARB_01765</name>
</gene>
<evidence type="ECO:0000256" key="1">
    <source>
        <dbReference type="ARBA" id="ARBA00007867"/>
    </source>
</evidence>
<keyword evidence="2 3" id="KW-0808">Transferase</keyword>
<proteinExistence type="inferred from homology"/>
<evidence type="ECO:0000256" key="4">
    <source>
        <dbReference type="RuleBase" id="RU003836"/>
    </source>
</evidence>
<dbReference type="InterPro" id="IPR035246">
    <property type="entry name" value="Spermidine_synt_N"/>
</dbReference>
<reference evidence="7" key="1">
    <citation type="journal article" date="2011" name="Genome Biol.">
        <title>Comparative and functional genomics provide insights into the pathogenicity of dermatophytic fungi.</title>
        <authorList>
            <person name="Burmester A."/>
            <person name="Shelest E."/>
            <person name="Gloeckner G."/>
            <person name="Heddergott C."/>
            <person name="Schindler S."/>
            <person name="Staib P."/>
            <person name="Heidel A."/>
            <person name="Felder M."/>
            <person name="Petzold A."/>
            <person name="Szafranski K."/>
            <person name="Feuermann M."/>
            <person name="Pedruzzi I."/>
            <person name="Priebe S."/>
            <person name="Groth M."/>
            <person name="Winkler R."/>
            <person name="Li W."/>
            <person name="Kniemeyer O."/>
            <person name="Schroeckh V."/>
            <person name="Hertweck C."/>
            <person name="Hube B."/>
            <person name="White T.C."/>
            <person name="Platzer M."/>
            <person name="Guthke R."/>
            <person name="Heitman J."/>
            <person name="Woestemeyer J."/>
            <person name="Zipfel P.F."/>
            <person name="Monod M."/>
            <person name="Brakhage A.A."/>
        </authorList>
    </citation>
    <scope>NUCLEOTIDE SEQUENCE [LARGE SCALE GENOMIC DNA]</scope>
    <source>
        <strain evidence="7">ATCC MYA-4681 / CBS 112371</strain>
    </source>
</reference>
<dbReference type="FunFam" id="2.30.140.10:FF:000001">
    <property type="entry name" value="SPE3p Spermidine synthase"/>
    <property type="match status" value="1"/>
</dbReference>
<comment type="similarity">
    <text evidence="1 4">Belongs to the spermidine/spermine synthase family.</text>
</comment>
<dbReference type="InterPro" id="IPR030373">
    <property type="entry name" value="PABS_CS"/>
</dbReference>
<dbReference type="PANTHER" id="PTHR11558">
    <property type="entry name" value="SPERMIDINE/SPERMINE SYNTHASE"/>
    <property type="match status" value="1"/>
</dbReference>
<dbReference type="OMA" id="FLYHEMM"/>
<dbReference type="GeneID" id="9519334"/>
<evidence type="ECO:0000313" key="7">
    <source>
        <dbReference type="Proteomes" id="UP000008866"/>
    </source>
</evidence>
<dbReference type="InterPro" id="IPR030668">
    <property type="entry name" value="Spermi_synthase_euk"/>
</dbReference>
<keyword evidence="3" id="KW-0620">Polyamine biosynthesis</keyword>
<dbReference type="GO" id="GO:0004766">
    <property type="term" value="F:spermidine synthase activity"/>
    <property type="evidence" value="ECO:0007669"/>
    <property type="project" value="TreeGrafter"/>
</dbReference>
<dbReference type="Pfam" id="PF01564">
    <property type="entry name" value="Spermine_synth"/>
    <property type="match status" value="2"/>
</dbReference>
<protein>
    <recommendedName>
        <fullName evidence="5">PABS domain-containing protein</fullName>
    </recommendedName>
</protein>
<dbReference type="PROSITE" id="PS51006">
    <property type="entry name" value="PABS_2"/>
    <property type="match status" value="1"/>
</dbReference>
<name>D4AZZ4_ARTBC</name>
<dbReference type="InterPro" id="IPR030374">
    <property type="entry name" value="PABS"/>
</dbReference>
<dbReference type="AlphaFoldDB" id="D4AZZ4"/>
<dbReference type="HOGENOM" id="CLU_048199_1_0_1"/>
<dbReference type="PANTHER" id="PTHR11558:SF11">
    <property type="entry name" value="SPERMIDINE SYNTHASE"/>
    <property type="match status" value="1"/>
</dbReference>
<dbReference type="InterPro" id="IPR029063">
    <property type="entry name" value="SAM-dependent_MTases_sf"/>
</dbReference>
<dbReference type="KEGG" id="abe:ARB_01765"/>
<sequence>MSEITHPTIKDGWFSEVSDMWPGQAMNLRVNQILHHEKSDYQDVLVFESSDHGTVLVLDNVIQCTERDEFSYQEMITHLAMNSHPNPKKVLVIGGGDGGVLREIVKHDTVEEAVLCDIDEAVIRVSKKYLPGMSVGFQHPNAKVHVCDGFKFLEEQKNQFDVIITDSSDPEGPAEVLFQKPYFELLYGALREGGVISTQGCSSPLRPLLVSFALCFHLLPLRFGLRRYPDFILHFRLHFARSLCRLLFLSLFSFTKKGSKHVCFLPLAENQWLHLSMITELKKLMREVFPVVEYAYTTIPTYPSGQIGFLVACKDAERNVREPLRKWSREEEDKLCRYYNQEIHRASFILPNFARKALE</sequence>
<dbReference type="PIRSF" id="PIRSF000502">
    <property type="entry name" value="Spermidine_synth"/>
    <property type="match status" value="1"/>
</dbReference>
<dbReference type="CDD" id="cd02440">
    <property type="entry name" value="AdoMet_MTases"/>
    <property type="match status" value="1"/>
</dbReference>
<dbReference type="GO" id="GO:0005829">
    <property type="term" value="C:cytosol"/>
    <property type="evidence" value="ECO:0007669"/>
    <property type="project" value="TreeGrafter"/>
</dbReference>
<dbReference type="InterPro" id="IPR001045">
    <property type="entry name" value="Spermi_synthase"/>
</dbReference>
<evidence type="ECO:0000256" key="2">
    <source>
        <dbReference type="ARBA" id="ARBA00022679"/>
    </source>
</evidence>
<dbReference type="EMBL" id="ABSU01000022">
    <property type="protein sequence ID" value="EFE31369.1"/>
    <property type="molecule type" value="Genomic_DNA"/>
</dbReference>
<dbReference type="Gene3D" id="2.30.140.10">
    <property type="entry name" value="Spermidine synthase, tetramerisation domain"/>
    <property type="match status" value="1"/>
</dbReference>
<organism evidence="6 7">
    <name type="scientific">Arthroderma benhamiae (strain ATCC MYA-4681 / CBS 112371)</name>
    <name type="common">Trichophyton mentagrophytes</name>
    <dbReference type="NCBI Taxonomy" id="663331"/>
    <lineage>
        <taxon>Eukaryota</taxon>
        <taxon>Fungi</taxon>
        <taxon>Dikarya</taxon>
        <taxon>Ascomycota</taxon>
        <taxon>Pezizomycotina</taxon>
        <taxon>Eurotiomycetes</taxon>
        <taxon>Eurotiomycetidae</taxon>
        <taxon>Onygenales</taxon>
        <taxon>Arthrodermataceae</taxon>
        <taxon>Trichophyton</taxon>
    </lineage>
</organism>
<evidence type="ECO:0000313" key="6">
    <source>
        <dbReference type="EMBL" id="EFE31369.1"/>
    </source>
</evidence>
<feature type="domain" description="PABS" evidence="5">
    <location>
        <begin position="11"/>
        <end position="314"/>
    </location>
</feature>
<evidence type="ECO:0000256" key="3">
    <source>
        <dbReference type="PROSITE-ProRule" id="PRU00354"/>
    </source>
</evidence>
<dbReference type="Gene3D" id="3.40.50.150">
    <property type="entry name" value="Vaccinia Virus protein VP39"/>
    <property type="match status" value="2"/>
</dbReference>
<dbReference type="RefSeq" id="XP_003012009.1">
    <property type="nucleotide sequence ID" value="XM_003011963.1"/>
</dbReference>
<dbReference type="InterPro" id="IPR037163">
    <property type="entry name" value="Spermidine_synt_N_sf"/>
</dbReference>
<dbReference type="Proteomes" id="UP000008866">
    <property type="component" value="Unassembled WGS sequence"/>
</dbReference>
<dbReference type="HAMAP" id="MF_00198">
    <property type="entry name" value="Spermidine_synth"/>
    <property type="match status" value="1"/>
</dbReference>
<dbReference type="GO" id="GO:0008295">
    <property type="term" value="P:spermidine biosynthetic process"/>
    <property type="evidence" value="ECO:0007669"/>
    <property type="project" value="TreeGrafter"/>
</dbReference>
<dbReference type="STRING" id="663331.D4AZZ4"/>